<feature type="signal peptide" evidence="1">
    <location>
        <begin position="1"/>
        <end position="20"/>
    </location>
</feature>
<accession>A0A2K8ZBZ5</accession>
<protein>
    <recommendedName>
        <fullName evidence="4">Outer membrane protein beta-barrel domain-containing protein</fullName>
    </recommendedName>
</protein>
<dbReference type="AlphaFoldDB" id="A0A2K8ZBZ5"/>
<sequence length="223" mass="24971">MNTNLRLLLALLCLPTTVLLGQQKLSMSVTVAPTLSHTNYNYRFFYPNSDGQVVEPVYMNGPRWANGYSAGLSLLYTYAPDWTVSSGVWFQQVTTRQARQAASGEGTVTVHNRIVRIPLLLSYTSSMKRLSPYFSLGLLTDVPIPSRVIVTRTGQSTQYLGLENSRRPIFHLLVGAGVQYKLNRRYTLMAQPVWTYKFGQLGGASTYDASFEVSMLTQVAYTF</sequence>
<name>A0A2K8ZBZ5_9BACT</name>
<evidence type="ECO:0008006" key="4">
    <source>
        <dbReference type="Google" id="ProtNLM"/>
    </source>
</evidence>
<feature type="chain" id="PRO_5014655616" description="Outer membrane protein beta-barrel domain-containing protein" evidence="1">
    <location>
        <begin position="21"/>
        <end position="223"/>
    </location>
</feature>
<keyword evidence="1" id="KW-0732">Signal</keyword>
<dbReference type="OrthoDB" id="942589at2"/>
<evidence type="ECO:0000313" key="2">
    <source>
        <dbReference type="EMBL" id="AUD07385.1"/>
    </source>
</evidence>
<dbReference type="Proteomes" id="UP000232883">
    <property type="component" value="Chromosome"/>
</dbReference>
<evidence type="ECO:0000256" key="1">
    <source>
        <dbReference type="SAM" id="SignalP"/>
    </source>
</evidence>
<organism evidence="2 3">
    <name type="scientific">Spirosoma pollinicola</name>
    <dbReference type="NCBI Taxonomy" id="2057025"/>
    <lineage>
        <taxon>Bacteria</taxon>
        <taxon>Pseudomonadati</taxon>
        <taxon>Bacteroidota</taxon>
        <taxon>Cytophagia</taxon>
        <taxon>Cytophagales</taxon>
        <taxon>Cytophagaceae</taxon>
        <taxon>Spirosoma</taxon>
    </lineage>
</organism>
<dbReference type="KEGG" id="spir:CWM47_19350"/>
<gene>
    <name evidence="2" type="ORF">CWM47_19350</name>
</gene>
<dbReference type="RefSeq" id="WP_100993952.1">
    <property type="nucleotide sequence ID" value="NZ_CP025096.1"/>
</dbReference>
<proteinExistence type="predicted"/>
<evidence type="ECO:0000313" key="3">
    <source>
        <dbReference type="Proteomes" id="UP000232883"/>
    </source>
</evidence>
<keyword evidence="3" id="KW-1185">Reference proteome</keyword>
<reference evidence="2 3" key="1">
    <citation type="submission" date="2017-11" db="EMBL/GenBank/DDBJ databases">
        <title>Taxonomic description and genome sequences of Spirosoma HA7 sp. nov., isolated from pollen microhabitat of Corylus avellana.</title>
        <authorList>
            <person name="Ambika Manirajan B."/>
            <person name="Suarez C."/>
            <person name="Ratering S."/>
            <person name="Geissler-Plaum R."/>
            <person name="Cardinale M."/>
            <person name="Sylvia S."/>
        </authorList>
    </citation>
    <scope>NUCLEOTIDE SEQUENCE [LARGE SCALE GENOMIC DNA]</scope>
    <source>
        <strain evidence="2 3">HA7</strain>
    </source>
</reference>
<dbReference type="EMBL" id="CP025096">
    <property type="protein sequence ID" value="AUD07385.1"/>
    <property type="molecule type" value="Genomic_DNA"/>
</dbReference>